<keyword evidence="5 10" id="KW-0547">Nucleotide-binding</keyword>
<dbReference type="EC" id="3.6.1.-" evidence="10"/>
<feature type="binding site" evidence="10">
    <location>
        <begin position="146"/>
        <end position="149"/>
    </location>
    <ligand>
        <name>GTP</name>
        <dbReference type="ChEBI" id="CHEBI:37565"/>
    </ligand>
</feature>
<dbReference type="EMBL" id="JACHXW010000005">
    <property type="protein sequence ID" value="MBB3152213.1"/>
    <property type="molecule type" value="Genomic_DNA"/>
</dbReference>
<feature type="compositionally biased region" description="Low complexity" evidence="11">
    <location>
        <begin position="1"/>
        <end position="24"/>
    </location>
</feature>
<dbReference type="Gene3D" id="1.10.40.50">
    <property type="entry name" value="Probable gtpase engc, domain 3"/>
    <property type="match status" value="1"/>
</dbReference>
<evidence type="ECO:0000313" key="14">
    <source>
        <dbReference type="EMBL" id="MBB3152213.1"/>
    </source>
</evidence>
<dbReference type="GO" id="GO:0005737">
    <property type="term" value="C:cytoplasm"/>
    <property type="evidence" value="ECO:0007669"/>
    <property type="project" value="UniProtKB-SubCell"/>
</dbReference>
<dbReference type="InterPro" id="IPR012340">
    <property type="entry name" value="NA-bd_OB-fold"/>
</dbReference>
<evidence type="ECO:0000256" key="8">
    <source>
        <dbReference type="ARBA" id="ARBA00022884"/>
    </source>
</evidence>
<comment type="similarity">
    <text evidence="10">Belongs to the TRAFAC class YlqF/YawG GTPase family. RsgA subfamily.</text>
</comment>
<keyword evidence="6 10" id="KW-0378">Hydrolase</keyword>
<keyword evidence="8 10" id="KW-0694">RNA-binding</keyword>
<keyword evidence="15" id="KW-1185">Reference proteome</keyword>
<dbReference type="PANTHER" id="PTHR32120:SF11">
    <property type="entry name" value="SMALL RIBOSOMAL SUBUNIT BIOGENESIS GTPASE RSGA 1, MITOCHONDRIAL-RELATED"/>
    <property type="match status" value="1"/>
</dbReference>
<comment type="function">
    <text evidence="10">One of several proteins that assist in the late maturation steps of the functional core of the 30S ribosomal subunit. Helps release RbfA from mature subunits. May play a role in the assembly of ribosomal proteins into the subunit. Circularly permuted GTPase that catalyzes slow GTP hydrolysis, GTPase activity is stimulated by the 30S ribosomal subunit.</text>
</comment>
<organism evidence="14 15">
    <name type="scientific">Paenibacillus endophyticus</name>
    <dbReference type="NCBI Taxonomy" id="1294268"/>
    <lineage>
        <taxon>Bacteria</taxon>
        <taxon>Bacillati</taxon>
        <taxon>Bacillota</taxon>
        <taxon>Bacilli</taxon>
        <taxon>Bacillales</taxon>
        <taxon>Paenibacillaceae</taxon>
        <taxon>Paenibacillus</taxon>
    </lineage>
</organism>
<dbReference type="InterPro" id="IPR031944">
    <property type="entry name" value="RsgA_N"/>
</dbReference>
<evidence type="ECO:0000256" key="9">
    <source>
        <dbReference type="ARBA" id="ARBA00023134"/>
    </source>
</evidence>
<dbReference type="SUPFAM" id="SSF50249">
    <property type="entry name" value="Nucleic acid-binding proteins"/>
    <property type="match status" value="1"/>
</dbReference>
<dbReference type="Pfam" id="PF03193">
    <property type="entry name" value="RsgA_GTPase"/>
    <property type="match status" value="1"/>
</dbReference>
<evidence type="ECO:0000256" key="5">
    <source>
        <dbReference type="ARBA" id="ARBA00022741"/>
    </source>
</evidence>
<sequence>MSQLKKSSKNSNKSSQSSSLSMSHNSKENHLKGTIVKALSGYYYVRAENTASDSATIQCRGRGVFKNRGLTPLVGDRVMYSLTENGEGTVEELLPRSSELIRPPVANIDLAILVFSVTEPALNLQLLDKFLVHIEHAGIPAVLCLSKQDLENDGLETAEAQAAAASVNRIYRALGYEVYGTSSRLGEGITPFQERLQGHLAVFAGQSGVGKSSLLNAIVPGLQLETNEISNRLGRGKHTTRHVELIEIGGGLVADTPGFSQLDFQELGIEDLGYCFIEMRKLSPSCKFRGCTHVHEPGCAVLAAVESGEIEKSRHEHYLLFLAEMKDKKRRY</sequence>
<feature type="region of interest" description="Disordered" evidence="11">
    <location>
        <begin position="1"/>
        <end position="28"/>
    </location>
</feature>
<dbReference type="InterPro" id="IPR027417">
    <property type="entry name" value="P-loop_NTPase"/>
</dbReference>
<comment type="caution">
    <text evidence="14">The sequence shown here is derived from an EMBL/GenBank/DDBJ whole genome shotgun (WGS) entry which is preliminary data.</text>
</comment>
<dbReference type="GO" id="GO:0005525">
    <property type="term" value="F:GTP binding"/>
    <property type="evidence" value="ECO:0007669"/>
    <property type="project" value="UniProtKB-UniRule"/>
</dbReference>
<feature type="binding site" evidence="10">
    <location>
        <position position="293"/>
    </location>
    <ligand>
        <name>Zn(2+)</name>
        <dbReference type="ChEBI" id="CHEBI:29105"/>
    </ligand>
</feature>
<evidence type="ECO:0000259" key="13">
    <source>
        <dbReference type="PROSITE" id="PS51721"/>
    </source>
</evidence>
<dbReference type="AlphaFoldDB" id="A0A7W5GAD0"/>
<dbReference type="GO" id="GO:0042274">
    <property type="term" value="P:ribosomal small subunit biogenesis"/>
    <property type="evidence" value="ECO:0007669"/>
    <property type="project" value="UniProtKB-UniRule"/>
</dbReference>
<dbReference type="Proteomes" id="UP000518605">
    <property type="component" value="Unassembled WGS sequence"/>
</dbReference>
<evidence type="ECO:0000256" key="2">
    <source>
        <dbReference type="ARBA" id="ARBA00022517"/>
    </source>
</evidence>
<evidence type="ECO:0000256" key="7">
    <source>
        <dbReference type="ARBA" id="ARBA00022833"/>
    </source>
</evidence>
<dbReference type="GO" id="GO:0003924">
    <property type="term" value="F:GTPase activity"/>
    <property type="evidence" value="ECO:0007669"/>
    <property type="project" value="UniProtKB-UniRule"/>
</dbReference>
<evidence type="ECO:0000256" key="4">
    <source>
        <dbReference type="ARBA" id="ARBA00022730"/>
    </source>
</evidence>
<keyword evidence="9 10" id="KW-0342">GTP-binding</keyword>
<dbReference type="Gene3D" id="2.40.50.140">
    <property type="entry name" value="Nucleic acid-binding proteins"/>
    <property type="match status" value="1"/>
</dbReference>
<accession>A0A7W5GAD0</accession>
<feature type="binding site" evidence="10">
    <location>
        <position position="291"/>
    </location>
    <ligand>
        <name>Zn(2+)</name>
        <dbReference type="ChEBI" id="CHEBI:29105"/>
    </ligand>
</feature>
<dbReference type="InterPro" id="IPR030378">
    <property type="entry name" value="G_CP_dom"/>
</dbReference>
<keyword evidence="7 10" id="KW-0862">Zinc</keyword>
<keyword evidence="1 10" id="KW-0963">Cytoplasm</keyword>
<feature type="binding site" evidence="10">
    <location>
        <begin position="205"/>
        <end position="213"/>
    </location>
    <ligand>
        <name>GTP</name>
        <dbReference type="ChEBI" id="CHEBI:37565"/>
    </ligand>
</feature>
<dbReference type="PROSITE" id="PS51721">
    <property type="entry name" value="G_CP"/>
    <property type="match status" value="1"/>
</dbReference>
<evidence type="ECO:0000256" key="10">
    <source>
        <dbReference type="HAMAP-Rule" id="MF_01820"/>
    </source>
</evidence>
<evidence type="ECO:0000313" key="15">
    <source>
        <dbReference type="Proteomes" id="UP000518605"/>
    </source>
</evidence>
<evidence type="ECO:0000256" key="3">
    <source>
        <dbReference type="ARBA" id="ARBA00022723"/>
    </source>
</evidence>
<comment type="subunit">
    <text evidence="10">Monomer. Associates with 30S ribosomal subunit, binds 16S rRNA.</text>
</comment>
<comment type="subcellular location">
    <subcellularLocation>
        <location evidence="10">Cytoplasm</location>
    </subcellularLocation>
</comment>
<dbReference type="NCBIfam" id="TIGR00157">
    <property type="entry name" value="ribosome small subunit-dependent GTPase A"/>
    <property type="match status" value="1"/>
</dbReference>
<dbReference type="InterPro" id="IPR010914">
    <property type="entry name" value="RsgA_GTPase_dom"/>
</dbReference>
<evidence type="ECO:0000256" key="6">
    <source>
        <dbReference type="ARBA" id="ARBA00022801"/>
    </source>
</evidence>
<dbReference type="GO" id="GO:0046872">
    <property type="term" value="F:metal ion binding"/>
    <property type="evidence" value="ECO:0007669"/>
    <property type="project" value="UniProtKB-KW"/>
</dbReference>
<keyword evidence="3 10" id="KW-0479">Metal-binding</keyword>
<feature type="binding site" evidence="10">
    <location>
        <position position="299"/>
    </location>
    <ligand>
        <name>Zn(2+)</name>
        <dbReference type="ChEBI" id="CHEBI:29105"/>
    </ligand>
</feature>
<feature type="domain" description="EngC GTPase" evidence="12">
    <location>
        <begin position="106"/>
        <end position="260"/>
    </location>
</feature>
<keyword evidence="4 10" id="KW-0699">rRNA-binding</keyword>
<dbReference type="CDD" id="cd04466">
    <property type="entry name" value="S1_YloQ_GTPase"/>
    <property type="match status" value="1"/>
</dbReference>
<feature type="binding site" evidence="10">
    <location>
        <position position="286"/>
    </location>
    <ligand>
        <name>Zn(2+)</name>
        <dbReference type="ChEBI" id="CHEBI:29105"/>
    </ligand>
</feature>
<evidence type="ECO:0000256" key="1">
    <source>
        <dbReference type="ARBA" id="ARBA00022490"/>
    </source>
</evidence>
<dbReference type="HAMAP" id="MF_01820">
    <property type="entry name" value="GTPase_RsgA"/>
    <property type="match status" value="1"/>
</dbReference>
<evidence type="ECO:0000256" key="11">
    <source>
        <dbReference type="SAM" id="MobiDB-lite"/>
    </source>
</evidence>
<gene>
    <name evidence="10" type="primary">rsgA</name>
    <name evidence="14" type="ORF">FHS16_002259</name>
</gene>
<dbReference type="PANTHER" id="PTHR32120">
    <property type="entry name" value="SMALL RIBOSOMAL SUBUNIT BIOGENESIS GTPASE RSGA"/>
    <property type="match status" value="1"/>
</dbReference>
<comment type="cofactor">
    <cofactor evidence="10">
        <name>Zn(2+)</name>
        <dbReference type="ChEBI" id="CHEBI:29105"/>
    </cofactor>
    <text evidence="10">Binds 1 zinc ion per subunit.</text>
</comment>
<reference evidence="14 15" key="1">
    <citation type="submission" date="2020-08" db="EMBL/GenBank/DDBJ databases">
        <title>Genomic Encyclopedia of Type Strains, Phase III (KMG-III): the genomes of soil and plant-associated and newly described type strains.</title>
        <authorList>
            <person name="Whitman W."/>
        </authorList>
    </citation>
    <scope>NUCLEOTIDE SEQUENCE [LARGE SCALE GENOMIC DNA]</scope>
    <source>
        <strain evidence="14 15">CECT 8234</strain>
    </source>
</reference>
<keyword evidence="2 10" id="KW-0690">Ribosome biogenesis</keyword>
<name>A0A7W5GAD0_9BACL</name>
<evidence type="ECO:0000259" key="12">
    <source>
        <dbReference type="PROSITE" id="PS50936"/>
    </source>
</evidence>
<dbReference type="GO" id="GO:0019843">
    <property type="term" value="F:rRNA binding"/>
    <property type="evidence" value="ECO:0007669"/>
    <property type="project" value="UniProtKB-KW"/>
</dbReference>
<proteinExistence type="inferred from homology"/>
<protein>
    <recommendedName>
        <fullName evidence="10">Small ribosomal subunit biogenesis GTPase RsgA</fullName>
        <ecNumber evidence="10">3.6.1.-</ecNumber>
    </recommendedName>
</protein>
<dbReference type="SUPFAM" id="SSF52540">
    <property type="entry name" value="P-loop containing nucleoside triphosphate hydrolases"/>
    <property type="match status" value="1"/>
</dbReference>
<dbReference type="InterPro" id="IPR004881">
    <property type="entry name" value="Ribosome_biogen_GTPase_RsgA"/>
</dbReference>
<feature type="domain" description="CP-type G" evidence="13">
    <location>
        <begin position="97"/>
        <end position="262"/>
    </location>
</feature>
<dbReference type="Pfam" id="PF16745">
    <property type="entry name" value="RsgA_N"/>
    <property type="match status" value="1"/>
</dbReference>
<dbReference type="CDD" id="cd01854">
    <property type="entry name" value="YjeQ_EngC"/>
    <property type="match status" value="1"/>
</dbReference>
<dbReference type="Gene3D" id="3.40.50.300">
    <property type="entry name" value="P-loop containing nucleotide triphosphate hydrolases"/>
    <property type="match status" value="1"/>
</dbReference>
<dbReference type="PROSITE" id="PS50936">
    <property type="entry name" value="ENGC_GTPASE"/>
    <property type="match status" value="1"/>
</dbReference>